<dbReference type="GO" id="GO:0046677">
    <property type="term" value="P:response to antibiotic"/>
    <property type="evidence" value="ECO:0007669"/>
    <property type="project" value="InterPro"/>
</dbReference>
<dbReference type="InterPro" id="IPR012338">
    <property type="entry name" value="Beta-lactam/transpept-like"/>
</dbReference>
<dbReference type="Gene3D" id="3.40.710.10">
    <property type="entry name" value="DD-peptidase/beta-lactamase superfamily"/>
    <property type="match status" value="1"/>
</dbReference>
<dbReference type="AlphaFoldDB" id="A0A7S8E6Z7"/>
<feature type="chain" id="PRO_5032668614" evidence="1">
    <location>
        <begin position="28"/>
        <end position="583"/>
    </location>
</feature>
<keyword evidence="4" id="KW-1185">Reference proteome</keyword>
<evidence type="ECO:0000313" key="3">
    <source>
        <dbReference type="EMBL" id="QPC81520.1"/>
    </source>
</evidence>
<dbReference type="GO" id="GO:0008800">
    <property type="term" value="F:beta-lactamase activity"/>
    <property type="evidence" value="ECO:0007669"/>
    <property type="project" value="InterPro"/>
</dbReference>
<dbReference type="PROSITE" id="PS51781">
    <property type="entry name" value="SH3B"/>
    <property type="match status" value="1"/>
</dbReference>
<dbReference type="InterPro" id="IPR000871">
    <property type="entry name" value="Beta-lactam_class-A"/>
</dbReference>
<gene>
    <name evidence="3" type="ORF">G4Y79_17750</name>
</gene>
<dbReference type="InterPro" id="IPR003646">
    <property type="entry name" value="SH3-like_bac-type"/>
</dbReference>
<keyword evidence="3" id="KW-0378">Hydrolase</keyword>
<dbReference type="Proteomes" id="UP000594468">
    <property type="component" value="Chromosome"/>
</dbReference>
<dbReference type="Pfam" id="PF13354">
    <property type="entry name" value="Beta-lactamase2"/>
    <property type="match status" value="1"/>
</dbReference>
<evidence type="ECO:0000256" key="1">
    <source>
        <dbReference type="SAM" id="SignalP"/>
    </source>
</evidence>
<sequence>MGRSFGRLLLAAVPLFVIAVCLQTAQAQITGVTATANNIVNIRAGTGVDFDLVGEMEEGTAYPVLARSEFYPWLLIGDPVTMQPIGWIYEEIVAVSGTTNNLPLSDDIIDPSNTAPTQAPAVTPTVATAPTQSAATQSTVVTVDASGSPVPTLTATATVPQPTATFAYNIAGIVQGEINVRYGPGVQYPRVGVAQAGERFEITGYHTQQPWVQIRYPDSPTGFAWIAIDLLEIQGDIYQTDAISDISLRLPTLTPTPSVISSGNDGSDISPEFAALGEQLAQIMLSGGFDLATSRFGALFLMDLQTGEAITLGSDYAFSGTSITKVAILARLYETLTEPPGVQLATDIANTMICSENAATNRLLSTIGEGDEWRGAAAVTEMYQQLGLTNSFIVAPYTLDPNNPPLPSGPLDIPDTTADSIKSNADYSNQLTVDDMGHLLADVYQCAYDDQPMLDGAIEPRECRQMLHVMSNNTVDALLRAGVPEEIRVAHKHGWIPDTHGNAAVFFTPGGDYVMVMMLHQPDWLNYDESLPVLAEASRTVYNYFNPDEPMDAIREGYIPDALTCNFAGTPLITDLRQPVWDD</sequence>
<dbReference type="SUPFAM" id="SSF56601">
    <property type="entry name" value="beta-lactamase/transpeptidase-like"/>
    <property type="match status" value="1"/>
</dbReference>
<dbReference type="Pfam" id="PF08239">
    <property type="entry name" value="SH3_3"/>
    <property type="match status" value="1"/>
</dbReference>
<dbReference type="InterPro" id="IPR045155">
    <property type="entry name" value="Beta-lactam_cat"/>
</dbReference>
<dbReference type="SMART" id="SM00287">
    <property type="entry name" value="SH3b"/>
    <property type="match status" value="1"/>
</dbReference>
<dbReference type="KEGG" id="pmet:G4Y79_17750"/>
<evidence type="ECO:0000313" key="4">
    <source>
        <dbReference type="Proteomes" id="UP000594468"/>
    </source>
</evidence>
<dbReference type="EMBL" id="CP062983">
    <property type="protein sequence ID" value="QPC81520.1"/>
    <property type="molecule type" value="Genomic_DNA"/>
</dbReference>
<proteinExistence type="predicted"/>
<protein>
    <submittedName>
        <fullName evidence="3">Serine hydrolase</fullName>
    </submittedName>
</protein>
<keyword evidence="1" id="KW-0732">Signal</keyword>
<dbReference type="RefSeq" id="WP_195169592.1">
    <property type="nucleotide sequence ID" value="NZ_CP062983.1"/>
</dbReference>
<accession>A0A7S8E6Z7</accession>
<organism evidence="3 4">
    <name type="scientific">Phototrophicus methaneseepsis</name>
    <dbReference type="NCBI Taxonomy" id="2710758"/>
    <lineage>
        <taxon>Bacteria</taxon>
        <taxon>Bacillati</taxon>
        <taxon>Chloroflexota</taxon>
        <taxon>Candidatus Thermofontia</taxon>
        <taxon>Phototrophicales</taxon>
        <taxon>Phototrophicaceae</taxon>
        <taxon>Phototrophicus</taxon>
    </lineage>
</organism>
<reference evidence="3 4" key="1">
    <citation type="submission" date="2020-02" db="EMBL/GenBank/DDBJ databases">
        <authorList>
            <person name="Zheng R.K."/>
            <person name="Sun C.M."/>
        </authorList>
    </citation>
    <scope>NUCLEOTIDE SEQUENCE [LARGE SCALE GENOMIC DNA]</scope>
    <source>
        <strain evidence="4">rifampicinis</strain>
    </source>
</reference>
<evidence type="ECO:0000259" key="2">
    <source>
        <dbReference type="PROSITE" id="PS51781"/>
    </source>
</evidence>
<name>A0A7S8E6Z7_9CHLR</name>
<dbReference type="GO" id="GO:0030655">
    <property type="term" value="P:beta-lactam antibiotic catabolic process"/>
    <property type="evidence" value="ECO:0007669"/>
    <property type="project" value="InterPro"/>
</dbReference>
<dbReference type="PANTHER" id="PTHR35333">
    <property type="entry name" value="BETA-LACTAMASE"/>
    <property type="match status" value="1"/>
</dbReference>
<feature type="signal peptide" evidence="1">
    <location>
        <begin position="1"/>
        <end position="27"/>
    </location>
</feature>
<feature type="domain" description="SH3b" evidence="2">
    <location>
        <begin position="161"/>
        <end position="235"/>
    </location>
</feature>
<dbReference type="Gene3D" id="2.30.30.40">
    <property type="entry name" value="SH3 Domains"/>
    <property type="match status" value="1"/>
</dbReference>
<dbReference type="PANTHER" id="PTHR35333:SF3">
    <property type="entry name" value="BETA-LACTAMASE-TYPE TRANSPEPTIDASE FOLD CONTAINING PROTEIN"/>
    <property type="match status" value="1"/>
</dbReference>